<dbReference type="Gene3D" id="3.40.50.720">
    <property type="entry name" value="NAD(P)-binding Rossmann-like Domain"/>
    <property type="match status" value="1"/>
</dbReference>
<reference evidence="2 3" key="1">
    <citation type="submission" date="2021-02" db="EMBL/GenBank/DDBJ databases">
        <title>De Novo genome assembly of isolated myxobacteria.</title>
        <authorList>
            <person name="Stevens D.C."/>
        </authorList>
    </citation>
    <scope>NUCLEOTIDE SEQUENCE [LARGE SCALE GENOMIC DNA]</scope>
    <source>
        <strain evidence="3">SCPEA02</strain>
    </source>
</reference>
<dbReference type="PANTHER" id="PTHR48079:SF6">
    <property type="entry name" value="NAD(P)-BINDING DOMAIN-CONTAINING PROTEIN-RELATED"/>
    <property type="match status" value="1"/>
</dbReference>
<protein>
    <submittedName>
        <fullName evidence="2">NAD-dependent epimerase/dehydratase family protein</fullName>
    </submittedName>
</protein>
<evidence type="ECO:0000313" key="2">
    <source>
        <dbReference type="EMBL" id="QSQ22356.1"/>
    </source>
</evidence>
<proteinExistence type="predicted"/>
<keyword evidence="3" id="KW-1185">Reference proteome</keyword>
<evidence type="ECO:0000259" key="1">
    <source>
        <dbReference type="Pfam" id="PF01370"/>
    </source>
</evidence>
<sequence>MNVRVLVTGATGFLGAWVTRAFIQAGHRVRILVRATSPREALKALPLEEAEGDVLERSAIARALKDVDAVVHCAGLVALRARDREALFRVNVDGSRHVLEAARARRLRVLFTSTVGTVGSTAEPVARDERAWADARVGGSAYVESKRAGEQVALALAAEGADVVVLNPGNALGPGDARLTGTRFVSHYLQGTLRFYLHGGMSFCDVRDVAAAYVSALERGRSGERYLLAGVNLSYGQLFSELWRLTGLHRPWPLPWPAALGMALTSEMASAFFEHPLEDLNLSVVGAGQRFTFADVGKAVRELGYRVRDFRATLTDTLVDHLSRGPPRTMTPRLRALLARHASS</sequence>
<dbReference type="InterPro" id="IPR051783">
    <property type="entry name" value="NAD(P)-dependent_oxidoreduct"/>
</dbReference>
<dbReference type="PANTHER" id="PTHR48079">
    <property type="entry name" value="PROTEIN YEEZ"/>
    <property type="match status" value="1"/>
</dbReference>
<dbReference type="InterPro" id="IPR001509">
    <property type="entry name" value="Epimerase_deHydtase"/>
</dbReference>
<dbReference type="RefSeq" id="WP_206723933.1">
    <property type="nucleotide sequence ID" value="NZ_CP071090.1"/>
</dbReference>
<dbReference type="Proteomes" id="UP000662747">
    <property type="component" value="Chromosome"/>
</dbReference>
<organism evidence="2 3">
    <name type="scientific">Pyxidicoccus parkwayensis</name>
    <dbReference type="NCBI Taxonomy" id="2813578"/>
    <lineage>
        <taxon>Bacteria</taxon>
        <taxon>Pseudomonadati</taxon>
        <taxon>Myxococcota</taxon>
        <taxon>Myxococcia</taxon>
        <taxon>Myxococcales</taxon>
        <taxon>Cystobacterineae</taxon>
        <taxon>Myxococcaceae</taxon>
        <taxon>Pyxidicoccus</taxon>
    </lineage>
</organism>
<evidence type="ECO:0000313" key="3">
    <source>
        <dbReference type="Proteomes" id="UP000662747"/>
    </source>
</evidence>
<feature type="domain" description="NAD-dependent epimerase/dehydratase" evidence="1">
    <location>
        <begin position="5"/>
        <end position="228"/>
    </location>
</feature>
<dbReference type="SUPFAM" id="SSF51735">
    <property type="entry name" value="NAD(P)-binding Rossmann-fold domains"/>
    <property type="match status" value="1"/>
</dbReference>
<dbReference type="EMBL" id="CP071090">
    <property type="protein sequence ID" value="QSQ22356.1"/>
    <property type="molecule type" value="Genomic_DNA"/>
</dbReference>
<name>A0ABX7NVC4_9BACT</name>
<gene>
    <name evidence="2" type="ORF">JY651_45770</name>
</gene>
<dbReference type="Pfam" id="PF01370">
    <property type="entry name" value="Epimerase"/>
    <property type="match status" value="1"/>
</dbReference>
<dbReference type="InterPro" id="IPR036291">
    <property type="entry name" value="NAD(P)-bd_dom_sf"/>
</dbReference>
<accession>A0ABX7NVC4</accession>